<reference evidence="1 2" key="1">
    <citation type="submission" date="2021-04" db="EMBL/GenBank/DDBJ databases">
        <title>Paenibacillus sp. DLE-14 whole genome sequence.</title>
        <authorList>
            <person name="Ham Y.J."/>
        </authorList>
    </citation>
    <scope>NUCLEOTIDE SEQUENCE [LARGE SCALE GENOMIC DNA]</scope>
    <source>
        <strain evidence="1 2">DLE-14</strain>
    </source>
</reference>
<dbReference type="EMBL" id="JAGKSP010000001">
    <property type="protein sequence ID" value="MBP3961883.1"/>
    <property type="molecule type" value="Genomic_DNA"/>
</dbReference>
<dbReference type="RefSeq" id="WP_210655603.1">
    <property type="nucleotide sequence ID" value="NZ_JAGKSP010000001.1"/>
</dbReference>
<keyword evidence="2" id="KW-1185">Reference proteome</keyword>
<proteinExistence type="predicted"/>
<evidence type="ECO:0000313" key="1">
    <source>
        <dbReference type="EMBL" id="MBP3961883.1"/>
    </source>
</evidence>
<sequence length="67" mass="7999">MVQHTNTYTIEKLGQYQQAELEQNLRRGFLIHSAEGVDVQTQAEQANKERGWLHRWWNKRRFGTSVK</sequence>
<accession>A0ABS5C7B1</accession>
<protein>
    <submittedName>
        <fullName evidence="1">Uncharacterized protein</fullName>
    </submittedName>
</protein>
<name>A0ABS5C7B1_9BACL</name>
<evidence type="ECO:0000313" key="2">
    <source>
        <dbReference type="Proteomes" id="UP000673394"/>
    </source>
</evidence>
<comment type="caution">
    <text evidence="1">The sequence shown here is derived from an EMBL/GenBank/DDBJ whole genome shotgun (WGS) entry which is preliminary data.</text>
</comment>
<dbReference type="Proteomes" id="UP000673394">
    <property type="component" value="Unassembled WGS sequence"/>
</dbReference>
<gene>
    <name evidence="1" type="ORF">I8J30_04110</name>
</gene>
<organism evidence="1 2">
    <name type="scientific">Paenibacillus lignilyticus</name>
    <dbReference type="NCBI Taxonomy" id="1172615"/>
    <lineage>
        <taxon>Bacteria</taxon>
        <taxon>Bacillati</taxon>
        <taxon>Bacillota</taxon>
        <taxon>Bacilli</taxon>
        <taxon>Bacillales</taxon>
        <taxon>Paenibacillaceae</taxon>
        <taxon>Paenibacillus</taxon>
    </lineage>
</organism>